<dbReference type="OrthoDB" id="365605at2759"/>
<name>A0A1J1I3R1_9DIPT</name>
<protein>
    <submittedName>
        <fullName evidence="1">CLUMA_CG008328, isoform A</fullName>
    </submittedName>
</protein>
<reference evidence="1 2" key="1">
    <citation type="submission" date="2015-04" db="EMBL/GenBank/DDBJ databases">
        <authorList>
            <person name="Syromyatnikov M.Y."/>
            <person name="Popov V.N."/>
        </authorList>
    </citation>
    <scope>NUCLEOTIDE SEQUENCE [LARGE SCALE GENOMIC DNA]</scope>
</reference>
<evidence type="ECO:0000313" key="1">
    <source>
        <dbReference type="EMBL" id="CRK94835.1"/>
    </source>
</evidence>
<dbReference type="SUPFAM" id="SSF57603">
    <property type="entry name" value="FnI-like domain"/>
    <property type="match status" value="1"/>
</dbReference>
<keyword evidence="2" id="KW-1185">Reference proteome</keyword>
<evidence type="ECO:0000313" key="2">
    <source>
        <dbReference type="Proteomes" id="UP000183832"/>
    </source>
</evidence>
<dbReference type="AlphaFoldDB" id="A0A1J1I3R1"/>
<gene>
    <name evidence="1" type="ORF">CLUMA_CG008328</name>
</gene>
<dbReference type="Proteomes" id="UP000183832">
    <property type="component" value="Unassembled WGS sequence"/>
</dbReference>
<accession>A0A1J1I3R1</accession>
<sequence>MYNSLINSVYCEPTTSGSITTTTTHPGTCNVDGKIYQEGEIIGTTRPSTDGCRYLRCYDGEASEVFEDCYQPDFDYCIPIWSGKQCCPYYDCSKPNSNLRCRLIVKSSSSSSGLELVLQLSIFLEFRKSLSMFLEKYFVNSN</sequence>
<dbReference type="EMBL" id="CVRI01000040">
    <property type="protein sequence ID" value="CRK94835.1"/>
    <property type="molecule type" value="Genomic_DNA"/>
</dbReference>
<proteinExistence type="predicted"/>
<organism evidence="1 2">
    <name type="scientific">Clunio marinus</name>
    <dbReference type="NCBI Taxonomy" id="568069"/>
    <lineage>
        <taxon>Eukaryota</taxon>
        <taxon>Metazoa</taxon>
        <taxon>Ecdysozoa</taxon>
        <taxon>Arthropoda</taxon>
        <taxon>Hexapoda</taxon>
        <taxon>Insecta</taxon>
        <taxon>Pterygota</taxon>
        <taxon>Neoptera</taxon>
        <taxon>Endopterygota</taxon>
        <taxon>Diptera</taxon>
        <taxon>Nematocera</taxon>
        <taxon>Chironomoidea</taxon>
        <taxon>Chironomidae</taxon>
        <taxon>Clunio</taxon>
    </lineage>
</organism>